<dbReference type="InterPro" id="IPR032872">
    <property type="entry name" value="WAK_assoc_C"/>
</dbReference>
<evidence type="ECO:0000259" key="3">
    <source>
        <dbReference type="Pfam" id="PF14380"/>
    </source>
</evidence>
<reference evidence="4 5" key="1">
    <citation type="journal article" date="2019" name="Sci. Rep.">
        <title>A high-quality genome of Eragrostis curvula grass provides insights into Poaceae evolution and supports new strategies to enhance forage quality.</title>
        <authorList>
            <person name="Carballo J."/>
            <person name="Santos B.A.C.M."/>
            <person name="Zappacosta D."/>
            <person name="Garbus I."/>
            <person name="Selva J.P."/>
            <person name="Gallo C.A."/>
            <person name="Diaz A."/>
            <person name="Albertini E."/>
            <person name="Caccamo M."/>
            <person name="Echenique V."/>
        </authorList>
    </citation>
    <scope>NUCLEOTIDE SEQUENCE [LARGE SCALE GENOMIC DNA]</scope>
    <source>
        <strain evidence="5">cv. Victoria</strain>
        <tissue evidence="4">Leaf</tissue>
    </source>
</reference>
<feature type="region of interest" description="Disordered" evidence="2">
    <location>
        <begin position="68"/>
        <end position="98"/>
    </location>
</feature>
<name>A0A5J9SK71_9POAL</name>
<dbReference type="AlphaFoldDB" id="A0A5J9SK71"/>
<feature type="compositionally biased region" description="Basic and acidic residues" evidence="2">
    <location>
        <begin position="87"/>
        <end position="98"/>
    </location>
</feature>
<gene>
    <name evidence="4" type="ORF">EJB05_55265</name>
</gene>
<accession>A0A5J9SK71</accession>
<comment type="caution">
    <text evidence="4">The sequence shown here is derived from an EMBL/GenBank/DDBJ whole genome shotgun (WGS) entry which is preliminary data.</text>
</comment>
<organism evidence="4 5">
    <name type="scientific">Eragrostis curvula</name>
    <name type="common">weeping love grass</name>
    <dbReference type="NCBI Taxonomy" id="38414"/>
    <lineage>
        <taxon>Eukaryota</taxon>
        <taxon>Viridiplantae</taxon>
        <taxon>Streptophyta</taxon>
        <taxon>Embryophyta</taxon>
        <taxon>Tracheophyta</taxon>
        <taxon>Spermatophyta</taxon>
        <taxon>Magnoliopsida</taxon>
        <taxon>Liliopsida</taxon>
        <taxon>Poales</taxon>
        <taxon>Poaceae</taxon>
        <taxon>PACMAD clade</taxon>
        <taxon>Chloridoideae</taxon>
        <taxon>Eragrostideae</taxon>
        <taxon>Eragrostidinae</taxon>
        <taxon>Eragrostis</taxon>
    </lineage>
</organism>
<sequence>MSNRSMLQSQYGAVLRQGFELVWKQSTTDACYRCEQSGGRCSYSQYKVFMGCLCSDDTVGIPDCINNGASSTRSPSTYRRHQVSPYTEERMYSSKEIK</sequence>
<keyword evidence="1" id="KW-0325">Glycoprotein</keyword>
<keyword evidence="5" id="KW-1185">Reference proteome</keyword>
<dbReference type="Gramene" id="TVT99377">
    <property type="protein sequence ID" value="TVT99377"/>
    <property type="gene ID" value="EJB05_55265"/>
</dbReference>
<dbReference type="EMBL" id="RWGY01000723">
    <property type="protein sequence ID" value="TVT99377.1"/>
    <property type="molecule type" value="Genomic_DNA"/>
</dbReference>
<dbReference type="OrthoDB" id="691298at2759"/>
<feature type="non-terminal residue" evidence="4">
    <location>
        <position position="1"/>
    </location>
</feature>
<protein>
    <recommendedName>
        <fullName evidence="3">Wall-associated receptor kinase C-terminal domain-containing protein</fullName>
    </recommendedName>
</protein>
<feature type="compositionally biased region" description="Polar residues" evidence="2">
    <location>
        <begin position="68"/>
        <end position="77"/>
    </location>
</feature>
<dbReference type="Pfam" id="PF14380">
    <property type="entry name" value="WAK_assoc"/>
    <property type="match status" value="1"/>
</dbReference>
<proteinExistence type="predicted"/>
<evidence type="ECO:0000256" key="2">
    <source>
        <dbReference type="SAM" id="MobiDB-lite"/>
    </source>
</evidence>
<evidence type="ECO:0000313" key="4">
    <source>
        <dbReference type="EMBL" id="TVT99377.1"/>
    </source>
</evidence>
<evidence type="ECO:0000256" key="1">
    <source>
        <dbReference type="ARBA" id="ARBA00023180"/>
    </source>
</evidence>
<evidence type="ECO:0000313" key="5">
    <source>
        <dbReference type="Proteomes" id="UP000324897"/>
    </source>
</evidence>
<feature type="domain" description="Wall-associated receptor kinase C-terminal" evidence="3">
    <location>
        <begin position="6"/>
        <end position="56"/>
    </location>
</feature>
<dbReference type="Proteomes" id="UP000324897">
    <property type="component" value="Unassembled WGS sequence"/>
</dbReference>